<feature type="transmembrane region" description="Helical" evidence="6">
    <location>
        <begin position="31"/>
        <end position="52"/>
    </location>
</feature>
<keyword evidence="2" id="KW-1003">Cell membrane</keyword>
<keyword evidence="9" id="KW-1185">Reference proteome</keyword>
<sequence>MTVVPAPAAPGTQSAGTGRLYRLGVWSALHAWQVLAFWLVLLAAAAVSAGYFSSHLTGNDNTVTGSDSQAAARLLATRLPRSANETDLVVVHSRSVAVQDEPFRQAVQVAVLRFAHASGVSGVSSPYDAPAQLIAPDGHTALIALSMQGSPTQLQRDAAPLRDLAGNLTTGQVQLYVTGSSPLAAAEVDRGDADLARAERIGFPLAAVVLLLAFGTPIAAAIPLLLGAAAALGAFGALGVASTVTSFDVFARTAVSMLAIALGIDYSLFAVTRFREELADVPTAASSRPARAVAVGRTMATAGHAVLFSGATVAVSLSGLWLVRSPKIHSMALGLATTVGVMLAVCLTLLPALLGLFGRRINRPVLALLGSRQHVPDPEHSVWARLAAAVMRRPVAVAGSVVLVIVALAVPAFGLRYGVDLGAGAVADSPAGKGYTLVSREFAPGITAPVTVVASARAPLTGAQLDAVARFTAEAAARPNVAGASSVTTVLDKLYGAHAADDLVRAAAGAPAAVAGLVSGDRTVAVITVRPRYAPDSAQTADLVRDLRAAARANLAGAGLTANVGGTAAQIVDISDESSRALPLVIAAVLATSWVMLLLAFRSLILPFKAVLMNLLTCAGAFGAAVLVFQDGHGAALVGASRTGFVQVMLPLFSFALVFGLSMDYEIFMISRMREEWRHCGDNRRAVRLGLARSARVITAAAAIMVVVFASFMFTGVLEIKQLGFMLALAVLIDASIVRLLLVPALMRLMGRWNWWLPARLDRTLPGSYAER</sequence>
<dbReference type="Gene3D" id="1.20.1640.10">
    <property type="entry name" value="Multidrug efflux transporter AcrB transmembrane domain"/>
    <property type="match status" value="2"/>
</dbReference>
<evidence type="ECO:0000256" key="5">
    <source>
        <dbReference type="ARBA" id="ARBA00023136"/>
    </source>
</evidence>
<organism evidence="8 9">
    <name type="scientific">Actinocrinis puniceicyclus</name>
    <dbReference type="NCBI Taxonomy" id="977794"/>
    <lineage>
        <taxon>Bacteria</taxon>
        <taxon>Bacillati</taxon>
        <taxon>Actinomycetota</taxon>
        <taxon>Actinomycetes</taxon>
        <taxon>Catenulisporales</taxon>
        <taxon>Actinospicaceae</taxon>
        <taxon>Actinocrinis</taxon>
    </lineage>
</organism>
<evidence type="ECO:0000259" key="7">
    <source>
        <dbReference type="PROSITE" id="PS50156"/>
    </source>
</evidence>
<evidence type="ECO:0000256" key="2">
    <source>
        <dbReference type="ARBA" id="ARBA00022475"/>
    </source>
</evidence>
<dbReference type="InterPro" id="IPR050545">
    <property type="entry name" value="Mycobact_MmpL"/>
</dbReference>
<dbReference type="GO" id="GO:0005886">
    <property type="term" value="C:plasma membrane"/>
    <property type="evidence" value="ECO:0007669"/>
    <property type="project" value="UniProtKB-SubCell"/>
</dbReference>
<dbReference type="Proteomes" id="UP000677913">
    <property type="component" value="Unassembled WGS sequence"/>
</dbReference>
<feature type="transmembrane region" description="Helical" evidence="6">
    <location>
        <begin position="395"/>
        <end position="414"/>
    </location>
</feature>
<name>A0A8J8BBY9_9ACTN</name>
<comment type="caution">
    <text evidence="8">The sequence shown here is derived from an EMBL/GenBank/DDBJ whole genome shotgun (WGS) entry which is preliminary data.</text>
</comment>
<feature type="transmembrane region" description="Helical" evidence="6">
    <location>
        <begin position="723"/>
        <end position="742"/>
    </location>
</feature>
<evidence type="ECO:0000313" key="9">
    <source>
        <dbReference type="Proteomes" id="UP000677913"/>
    </source>
</evidence>
<feature type="transmembrane region" description="Helical" evidence="6">
    <location>
        <begin position="250"/>
        <end position="269"/>
    </location>
</feature>
<accession>A0A8J8BBY9</accession>
<feature type="transmembrane region" description="Helical" evidence="6">
    <location>
        <begin position="649"/>
        <end position="668"/>
    </location>
</feature>
<feature type="transmembrane region" description="Helical" evidence="6">
    <location>
        <begin position="581"/>
        <end position="599"/>
    </location>
</feature>
<feature type="transmembrane region" description="Helical" evidence="6">
    <location>
        <begin position="335"/>
        <end position="357"/>
    </location>
</feature>
<keyword evidence="4 6" id="KW-1133">Transmembrane helix</keyword>
<comment type="subcellular location">
    <subcellularLocation>
        <location evidence="1">Cell membrane</location>
        <topology evidence="1">Multi-pass membrane protein</topology>
    </subcellularLocation>
</comment>
<evidence type="ECO:0000256" key="6">
    <source>
        <dbReference type="SAM" id="Phobius"/>
    </source>
</evidence>
<dbReference type="EMBL" id="JAGSXH010000018">
    <property type="protein sequence ID" value="MBS2962965.1"/>
    <property type="molecule type" value="Genomic_DNA"/>
</dbReference>
<feature type="transmembrane region" description="Helical" evidence="6">
    <location>
        <begin position="305"/>
        <end position="323"/>
    </location>
</feature>
<reference evidence="8" key="1">
    <citation type="submission" date="2021-04" db="EMBL/GenBank/DDBJ databases">
        <title>Genome based classification of Actinospica acidithermotolerans sp. nov., an actinobacterium isolated from an Indonesian hot spring.</title>
        <authorList>
            <person name="Kusuma A.B."/>
            <person name="Putra K.E."/>
            <person name="Nafisah S."/>
            <person name="Loh J."/>
            <person name="Nouioui I."/>
            <person name="Goodfellow M."/>
        </authorList>
    </citation>
    <scope>NUCLEOTIDE SEQUENCE</scope>
    <source>
        <strain evidence="8">DSM 45618</strain>
    </source>
</reference>
<dbReference type="PANTHER" id="PTHR33406:SF13">
    <property type="entry name" value="MEMBRANE PROTEIN YDFJ"/>
    <property type="match status" value="1"/>
</dbReference>
<keyword evidence="5 6" id="KW-0472">Membrane</keyword>
<evidence type="ECO:0000256" key="1">
    <source>
        <dbReference type="ARBA" id="ARBA00004651"/>
    </source>
</evidence>
<dbReference type="Pfam" id="PF03176">
    <property type="entry name" value="MMPL"/>
    <property type="match status" value="2"/>
</dbReference>
<dbReference type="SUPFAM" id="SSF82866">
    <property type="entry name" value="Multidrug efflux transporter AcrB transmembrane domain"/>
    <property type="match status" value="2"/>
</dbReference>
<evidence type="ECO:0000313" key="8">
    <source>
        <dbReference type="EMBL" id="MBS2962965.1"/>
    </source>
</evidence>
<dbReference type="RefSeq" id="WP_211466208.1">
    <property type="nucleotide sequence ID" value="NZ_JAGSXH010000018.1"/>
</dbReference>
<feature type="transmembrane region" description="Helical" evidence="6">
    <location>
        <begin position="611"/>
        <end position="629"/>
    </location>
</feature>
<proteinExistence type="predicted"/>
<protein>
    <submittedName>
        <fullName evidence="8">MMPL family transporter</fullName>
    </submittedName>
</protein>
<feature type="transmembrane region" description="Helical" evidence="6">
    <location>
        <begin position="205"/>
        <end position="238"/>
    </location>
</feature>
<evidence type="ECO:0000256" key="4">
    <source>
        <dbReference type="ARBA" id="ARBA00022989"/>
    </source>
</evidence>
<dbReference type="InterPro" id="IPR004869">
    <property type="entry name" value="MMPL_dom"/>
</dbReference>
<dbReference type="AlphaFoldDB" id="A0A8J8BBY9"/>
<evidence type="ECO:0000256" key="3">
    <source>
        <dbReference type="ARBA" id="ARBA00022692"/>
    </source>
</evidence>
<dbReference type="PROSITE" id="PS50156">
    <property type="entry name" value="SSD"/>
    <property type="match status" value="1"/>
</dbReference>
<dbReference type="InterPro" id="IPR000731">
    <property type="entry name" value="SSD"/>
</dbReference>
<dbReference type="PANTHER" id="PTHR33406">
    <property type="entry name" value="MEMBRANE PROTEIN MJ1562-RELATED"/>
    <property type="match status" value="1"/>
</dbReference>
<gene>
    <name evidence="8" type="ORF">KGA66_07915</name>
</gene>
<feature type="domain" description="SSD" evidence="7">
    <location>
        <begin position="218"/>
        <end position="356"/>
    </location>
</feature>
<feature type="transmembrane region" description="Helical" evidence="6">
    <location>
        <begin position="697"/>
        <end position="717"/>
    </location>
</feature>
<keyword evidence="3 6" id="KW-0812">Transmembrane</keyword>